<dbReference type="PROSITE" id="PS51450">
    <property type="entry name" value="LRR"/>
    <property type="match status" value="4"/>
</dbReference>
<dbReference type="SUPFAM" id="SSF52058">
    <property type="entry name" value="L domain-like"/>
    <property type="match status" value="1"/>
</dbReference>
<protein>
    <submittedName>
        <fullName evidence="14">Leucine-rich repeats and immunoglobulin-like domains 1</fullName>
    </submittedName>
</protein>
<dbReference type="Proteomes" id="UP000694523">
    <property type="component" value="Unplaced"/>
</dbReference>
<feature type="domain" description="Ig-like" evidence="13">
    <location>
        <begin position="556"/>
        <end position="644"/>
    </location>
</feature>
<feature type="domain" description="Ig-like" evidence="13">
    <location>
        <begin position="352"/>
        <end position="458"/>
    </location>
</feature>
<evidence type="ECO:0000256" key="9">
    <source>
        <dbReference type="ARBA" id="ARBA00023157"/>
    </source>
</evidence>
<dbReference type="PANTHER" id="PTHR45842">
    <property type="entry name" value="SYNAPTIC ADHESION-LIKE MOLECULE SALM"/>
    <property type="match status" value="1"/>
</dbReference>
<keyword evidence="9" id="KW-1015">Disulfide bond</keyword>
<evidence type="ECO:0000256" key="11">
    <source>
        <dbReference type="ARBA" id="ARBA00023319"/>
    </source>
</evidence>
<evidence type="ECO:0000256" key="12">
    <source>
        <dbReference type="SAM" id="Phobius"/>
    </source>
</evidence>
<dbReference type="FunFam" id="2.60.40.10:FF:000224">
    <property type="entry name" value="Leucine rich repeats and immunoglobulin like domains 3"/>
    <property type="match status" value="1"/>
</dbReference>
<organism evidence="14 15">
    <name type="scientific">Neogobius melanostomus</name>
    <name type="common">round goby</name>
    <dbReference type="NCBI Taxonomy" id="47308"/>
    <lineage>
        <taxon>Eukaryota</taxon>
        <taxon>Metazoa</taxon>
        <taxon>Chordata</taxon>
        <taxon>Craniata</taxon>
        <taxon>Vertebrata</taxon>
        <taxon>Euteleostomi</taxon>
        <taxon>Actinopterygii</taxon>
        <taxon>Neopterygii</taxon>
        <taxon>Teleostei</taxon>
        <taxon>Neoteleostei</taxon>
        <taxon>Acanthomorphata</taxon>
        <taxon>Gobiaria</taxon>
        <taxon>Gobiiformes</taxon>
        <taxon>Gobioidei</taxon>
        <taxon>Gobiidae</taxon>
        <taxon>Benthophilinae</taxon>
        <taxon>Neogobiini</taxon>
        <taxon>Neogobius</taxon>
    </lineage>
</organism>
<dbReference type="SUPFAM" id="SSF48726">
    <property type="entry name" value="Immunoglobulin"/>
    <property type="match status" value="3"/>
</dbReference>
<evidence type="ECO:0000256" key="3">
    <source>
        <dbReference type="ARBA" id="ARBA00022614"/>
    </source>
</evidence>
<dbReference type="InterPro" id="IPR003598">
    <property type="entry name" value="Ig_sub2"/>
</dbReference>
<sequence>MLHLLVFRHHNKIRSIDGTMTREFASLETLDLSNNDLTELRGQSFPAGLQIRDLFLSNNRIRELEMGALNHLGATLQVLRLSRNRISQIPVKAFQLPKLTQLELNRNRIRQVEGLTFQGLSSLEVLKLQRNSINKLTDGAFYDLAKMKVLHLDYNSLTEVNSGSLYGLTSLQQLFLSNNSIARIYPDGWKFCQKLRELNLSYNNLTRLEESSLAVLGDLHTLRLGHNSISHITEGAFRGLRAVRVLTLFGNKIKSVAKKAFSGLETLEHLHLIILSAMLFVHSAHVHVCFCSLIQSDSFLCDCQLHWLPTWLISRNLEAGVNATCAHPENLKGISIFQAPSDSFVCDDLPKPQITVQPETTVTVLGSDVRLTCTAASSSSSPMTFAWRKDQEPLSHAEVENFAHVRSSDSVGGQNRGVMEYTTILHLRRVTFDHEGRYQCIITNHFGSTYSSKARLIVNVLPSFVKTPRDITIRTGHTARLECAALGHPTPQIAWQKDGGTDFPAARERRMHVMPDDDVFFIMSVKPEDMGVYSCTAKNTAGTMSANATLTVLETPHLAQELEDRTVVVGETVALQCKALGSPPPRITWLRNDQPLRSSDRHHFTPGNQLLVIGSATLEDAGRYTCLMSNTLGTERAHSQLVVTQRRSPCTPSAGPGTVTIGIIVIAVVTSIVVTSLVWVCIIYQTRKKSEECSVTNTDETIVPPDVPSYLSSQGTLSERQDVCIRVEAGGGPQPNGHIESTGFDCAVMCSDCIENSNSYSKDPDYMSHEFRPVIDLEYQQQQREPPVYSLCTTVEQQDRELHKALLCNGTPNGIRKDSHQQNTRSSSAPLVTCNRAFHFSREINTTSMRHIPQLSTHRVEPEIRYDKLWP</sequence>
<keyword evidence="5" id="KW-0732">Signal</keyword>
<reference evidence="14" key="1">
    <citation type="submission" date="2025-08" db="UniProtKB">
        <authorList>
            <consortium name="Ensembl"/>
        </authorList>
    </citation>
    <scope>IDENTIFICATION</scope>
</reference>
<evidence type="ECO:0000256" key="1">
    <source>
        <dbReference type="ARBA" id="ARBA00004251"/>
    </source>
</evidence>
<dbReference type="InterPro" id="IPR050467">
    <property type="entry name" value="LRFN"/>
</dbReference>
<dbReference type="SMART" id="SM00365">
    <property type="entry name" value="LRR_SD22"/>
    <property type="match status" value="3"/>
</dbReference>
<evidence type="ECO:0000256" key="6">
    <source>
        <dbReference type="ARBA" id="ARBA00022737"/>
    </source>
</evidence>
<evidence type="ECO:0000256" key="5">
    <source>
        <dbReference type="ARBA" id="ARBA00022729"/>
    </source>
</evidence>
<dbReference type="Pfam" id="PF13855">
    <property type="entry name" value="LRR_8"/>
    <property type="match status" value="3"/>
</dbReference>
<dbReference type="InterPro" id="IPR000483">
    <property type="entry name" value="Cys-rich_flank_reg_C"/>
</dbReference>
<dbReference type="Pfam" id="PF01463">
    <property type="entry name" value="LRRCT"/>
    <property type="match status" value="1"/>
</dbReference>
<keyword evidence="8 12" id="KW-0472">Membrane</keyword>
<dbReference type="AlphaFoldDB" id="A0A8C6WXL1"/>
<evidence type="ECO:0000256" key="2">
    <source>
        <dbReference type="ARBA" id="ARBA00022475"/>
    </source>
</evidence>
<keyword evidence="6" id="KW-0677">Repeat</keyword>
<evidence type="ECO:0000313" key="15">
    <source>
        <dbReference type="Proteomes" id="UP000694523"/>
    </source>
</evidence>
<dbReference type="InterPro" id="IPR007110">
    <property type="entry name" value="Ig-like_dom"/>
</dbReference>
<dbReference type="Gene3D" id="3.80.10.10">
    <property type="entry name" value="Ribonuclease Inhibitor"/>
    <property type="match status" value="3"/>
</dbReference>
<dbReference type="Pfam" id="PF07679">
    <property type="entry name" value="I-set"/>
    <property type="match status" value="2"/>
</dbReference>
<feature type="transmembrane region" description="Helical" evidence="12">
    <location>
        <begin position="659"/>
        <end position="684"/>
    </location>
</feature>
<dbReference type="InterPro" id="IPR003591">
    <property type="entry name" value="Leu-rich_rpt_typical-subtyp"/>
</dbReference>
<keyword evidence="2" id="KW-1003">Cell membrane</keyword>
<dbReference type="CDD" id="cd05763">
    <property type="entry name" value="IgI_LRIG1-like"/>
    <property type="match status" value="1"/>
</dbReference>
<dbReference type="SMART" id="SM00408">
    <property type="entry name" value="IGc2"/>
    <property type="match status" value="3"/>
</dbReference>
<dbReference type="SMART" id="SM00082">
    <property type="entry name" value="LRRCT"/>
    <property type="match status" value="1"/>
</dbReference>
<reference evidence="14" key="2">
    <citation type="submission" date="2025-09" db="UniProtKB">
        <authorList>
            <consortium name="Ensembl"/>
        </authorList>
    </citation>
    <scope>IDENTIFICATION</scope>
</reference>
<keyword evidence="4 12" id="KW-0812">Transmembrane</keyword>
<dbReference type="InterPro" id="IPR003599">
    <property type="entry name" value="Ig_sub"/>
</dbReference>
<dbReference type="Gene3D" id="2.60.40.10">
    <property type="entry name" value="Immunoglobulins"/>
    <property type="match status" value="3"/>
</dbReference>
<dbReference type="GO" id="GO:0005886">
    <property type="term" value="C:plasma membrane"/>
    <property type="evidence" value="ECO:0007669"/>
    <property type="project" value="UniProtKB-SubCell"/>
</dbReference>
<dbReference type="InterPro" id="IPR013783">
    <property type="entry name" value="Ig-like_fold"/>
</dbReference>
<dbReference type="InterPro" id="IPR013098">
    <property type="entry name" value="Ig_I-set"/>
</dbReference>
<accession>A0A8C6WXL1</accession>
<dbReference type="PANTHER" id="PTHR45842:SF24">
    <property type="entry name" value="LEUCINE-RICH REPEATS AND IMMUNOGLOBULIN-LIKE DOMAINS 1"/>
    <property type="match status" value="1"/>
</dbReference>
<dbReference type="Ensembl" id="ENSNMLT00000043430.1">
    <property type="protein sequence ID" value="ENSNMLP00000039028.1"/>
    <property type="gene ID" value="ENSNMLG00000022647.1"/>
</dbReference>
<name>A0A8C6WXL1_9GOBI</name>
<evidence type="ECO:0000256" key="7">
    <source>
        <dbReference type="ARBA" id="ARBA00022989"/>
    </source>
</evidence>
<evidence type="ECO:0000313" key="14">
    <source>
        <dbReference type="Ensembl" id="ENSNMLP00000039028.1"/>
    </source>
</evidence>
<keyword evidence="7 12" id="KW-1133">Transmembrane helix</keyword>
<evidence type="ECO:0000256" key="4">
    <source>
        <dbReference type="ARBA" id="ARBA00022692"/>
    </source>
</evidence>
<dbReference type="InterPro" id="IPR032675">
    <property type="entry name" value="LRR_dom_sf"/>
</dbReference>
<dbReference type="InterPro" id="IPR036179">
    <property type="entry name" value="Ig-like_dom_sf"/>
</dbReference>
<evidence type="ECO:0000256" key="10">
    <source>
        <dbReference type="ARBA" id="ARBA00023180"/>
    </source>
</evidence>
<keyword evidence="3" id="KW-0433">Leucine-rich repeat</keyword>
<comment type="subcellular location">
    <subcellularLocation>
        <location evidence="1">Cell membrane</location>
        <topology evidence="1">Single-pass type I membrane protein</topology>
    </subcellularLocation>
</comment>
<dbReference type="Pfam" id="PF12799">
    <property type="entry name" value="LRR_4"/>
    <property type="match status" value="1"/>
</dbReference>
<feature type="domain" description="Ig-like" evidence="13">
    <location>
        <begin position="462"/>
        <end position="551"/>
    </location>
</feature>
<dbReference type="SMART" id="SM00369">
    <property type="entry name" value="LRR_TYP"/>
    <property type="match status" value="10"/>
</dbReference>
<dbReference type="FunFam" id="2.60.40.10:FF:000150">
    <property type="entry name" value="Leucine rich repeats and immunoglobulin like domains 3"/>
    <property type="match status" value="1"/>
</dbReference>
<evidence type="ECO:0000256" key="8">
    <source>
        <dbReference type="ARBA" id="ARBA00023136"/>
    </source>
</evidence>
<dbReference type="InterPro" id="IPR025875">
    <property type="entry name" value="Leu-rich_rpt_4"/>
</dbReference>
<keyword evidence="10" id="KW-0325">Glycoprotein</keyword>
<proteinExistence type="predicted"/>
<dbReference type="PROSITE" id="PS50835">
    <property type="entry name" value="IG_LIKE"/>
    <property type="match status" value="3"/>
</dbReference>
<keyword evidence="11" id="KW-0393">Immunoglobulin domain</keyword>
<dbReference type="SMART" id="SM00409">
    <property type="entry name" value="IG"/>
    <property type="match status" value="3"/>
</dbReference>
<keyword evidence="15" id="KW-1185">Reference proteome</keyword>
<dbReference type="InterPro" id="IPR001611">
    <property type="entry name" value="Leu-rich_rpt"/>
</dbReference>
<dbReference type="FunFam" id="2.60.40.10:FF:000161">
    <property type="entry name" value="Leucine rich repeats and immunoglobulin like domains 2"/>
    <property type="match status" value="1"/>
</dbReference>
<evidence type="ECO:0000259" key="13">
    <source>
        <dbReference type="PROSITE" id="PS50835"/>
    </source>
</evidence>
<dbReference type="Pfam" id="PF13927">
    <property type="entry name" value="Ig_3"/>
    <property type="match status" value="1"/>
</dbReference>